<dbReference type="Proteomes" id="UP000277279">
    <property type="component" value="Unassembled WGS sequence"/>
</dbReference>
<keyword evidence="5" id="KW-1185">Reference proteome</keyword>
<gene>
    <name evidence="3" type="ORF">EFD55_21545</name>
    <name evidence="2" type="ORF">FHS26_004293</name>
</gene>
<organism evidence="3 4">
    <name type="scientific">Rhizobium pisi</name>
    <dbReference type="NCBI Taxonomy" id="574561"/>
    <lineage>
        <taxon>Bacteria</taxon>
        <taxon>Pseudomonadati</taxon>
        <taxon>Pseudomonadota</taxon>
        <taxon>Alphaproteobacteria</taxon>
        <taxon>Hyphomicrobiales</taxon>
        <taxon>Rhizobiaceae</taxon>
        <taxon>Rhizobium/Agrobacterium group</taxon>
        <taxon>Rhizobium</taxon>
    </lineage>
</organism>
<evidence type="ECO:0000313" key="4">
    <source>
        <dbReference type="Proteomes" id="UP000277279"/>
    </source>
</evidence>
<feature type="chain" id="PRO_5044600160" evidence="1">
    <location>
        <begin position="25"/>
        <end position="281"/>
    </location>
</feature>
<dbReference type="GO" id="GO:0016787">
    <property type="term" value="F:hydrolase activity"/>
    <property type="evidence" value="ECO:0007669"/>
    <property type="project" value="UniProtKB-KW"/>
</dbReference>
<protein>
    <submittedName>
        <fullName evidence="2">L-ascorbate metabolism protein UlaG (Beta-lactamase superfamily)</fullName>
    </submittedName>
    <submittedName>
        <fullName evidence="3">Zn-dependent hydrolase</fullName>
    </submittedName>
</protein>
<name>A0A3R9C2F7_9HYPH</name>
<dbReference type="Gene3D" id="3.60.15.10">
    <property type="entry name" value="Ribonuclease Z/Hydroxyacylglutathione hydrolase-like"/>
    <property type="match status" value="1"/>
</dbReference>
<evidence type="ECO:0000313" key="5">
    <source>
        <dbReference type="Proteomes" id="UP000518315"/>
    </source>
</evidence>
<dbReference type="Proteomes" id="UP000518315">
    <property type="component" value="Unassembled WGS sequence"/>
</dbReference>
<dbReference type="OrthoDB" id="7343000at2"/>
<dbReference type="EMBL" id="JACHXH010000015">
    <property type="protein sequence ID" value="MBB3136538.1"/>
    <property type="molecule type" value="Genomic_DNA"/>
</dbReference>
<dbReference type="AlphaFoldDB" id="A0A3R9C2F7"/>
<keyword evidence="1" id="KW-0732">Signal</keyword>
<feature type="signal peptide" evidence="1">
    <location>
        <begin position="1"/>
        <end position="24"/>
    </location>
</feature>
<evidence type="ECO:0000256" key="1">
    <source>
        <dbReference type="SAM" id="SignalP"/>
    </source>
</evidence>
<comment type="caution">
    <text evidence="3">The sequence shown here is derived from an EMBL/GenBank/DDBJ whole genome shotgun (WGS) entry which is preliminary data.</text>
</comment>
<dbReference type="Pfam" id="PF13483">
    <property type="entry name" value="Lactamase_B_3"/>
    <property type="match status" value="1"/>
</dbReference>
<evidence type="ECO:0000313" key="2">
    <source>
        <dbReference type="EMBL" id="MBB3136538.1"/>
    </source>
</evidence>
<dbReference type="PANTHER" id="PTHR39189">
    <property type="entry name" value="UPF0173 METAL-DEPENDENT HYDROLASE YTKL"/>
    <property type="match status" value="1"/>
</dbReference>
<sequence length="281" mass="30421">MTPRYLVLALACLAAFAAPVPAAAQEQRTPVSQCQAIAQNLPRATFASFSGAPTLMPAVSEGEDVKLTFLGHSTFEIDTPAGIVIATDYNGWYRPATTPDVVTMNKAHPTHFTLTPDPGIKHVLHGWSDVPGEKANVNLVVGDAHIRNVTTDIRFSYGLGGSQENGNSIFIFEIAGLCIGHLGHLHYELTDSHYTEIGRLDVVMVPVDGGLTMGADSMSRVIKRLRSSLILPMHRRGPPVEAFLAMFGKDFDVAYAPDDSITVSMRTLPKKPLIYVLKGVR</sequence>
<keyword evidence="3" id="KW-0378">Hydrolase</keyword>
<evidence type="ECO:0000313" key="3">
    <source>
        <dbReference type="EMBL" id="RSB67101.1"/>
    </source>
</evidence>
<accession>A0A3R9C2F7</accession>
<proteinExistence type="predicted"/>
<reference evidence="3 4" key="1">
    <citation type="submission" date="2018-11" db="EMBL/GenBank/DDBJ databases">
        <authorList>
            <person name="Huo Y."/>
        </authorList>
    </citation>
    <scope>NUCLEOTIDE SEQUENCE [LARGE SCALE GENOMIC DNA]</scope>
    <source>
        <strain evidence="3 4">DSM 30132</strain>
    </source>
</reference>
<dbReference type="InterPro" id="IPR036866">
    <property type="entry name" value="RibonucZ/Hydroxyglut_hydro"/>
</dbReference>
<reference evidence="2 5" key="2">
    <citation type="submission" date="2020-08" db="EMBL/GenBank/DDBJ databases">
        <title>Genomic Encyclopedia of Type Strains, Phase III (KMG-III): the genomes of soil and plant-associated and newly described type strains.</title>
        <authorList>
            <person name="Whitman W."/>
        </authorList>
    </citation>
    <scope>NUCLEOTIDE SEQUENCE [LARGE SCALE GENOMIC DNA]</scope>
    <source>
        <strain evidence="2 5">CECT 4113</strain>
    </source>
</reference>
<dbReference type="SUPFAM" id="SSF56281">
    <property type="entry name" value="Metallo-hydrolase/oxidoreductase"/>
    <property type="match status" value="1"/>
</dbReference>
<dbReference type="PANTHER" id="PTHR39189:SF1">
    <property type="entry name" value="UPF0173 METAL-DEPENDENT HYDROLASE YTKL"/>
    <property type="match status" value="1"/>
</dbReference>
<dbReference type="EMBL" id="RJJT01000015">
    <property type="protein sequence ID" value="RSB67101.1"/>
    <property type="molecule type" value="Genomic_DNA"/>
</dbReference>
<dbReference type="RefSeq" id="WP_125847125.1">
    <property type="nucleotide sequence ID" value="NZ_JACHXH010000015.1"/>
</dbReference>